<dbReference type="PANTHER" id="PTHR10720:SF0">
    <property type="entry name" value="HEME OXYGENASE"/>
    <property type="match status" value="1"/>
</dbReference>
<dbReference type="InterPro" id="IPR016084">
    <property type="entry name" value="Haem_Oase-like_multi-hlx"/>
</dbReference>
<protein>
    <submittedName>
        <fullName evidence="6">Heme oxygenase-like protein</fullName>
    </submittedName>
</protein>
<organism evidence="6 7">
    <name type="scientific">Glonium stellatum</name>
    <dbReference type="NCBI Taxonomy" id="574774"/>
    <lineage>
        <taxon>Eukaryota</taxon>
        <taxon>Fungi</taxon>
        <taxon>Dikarya</taxon>
        <taxon>Ascomycota</taxon>
        <taxon>Pezizomycotina</taxon>
        <taxon>Dothideomycetes</taxon>
        <taxon>Pleosporomycetidae</taxon>
        <taxon>Gloniales</taxon>
        <taxon>Gloniaceae</taxon>
        <taxon>Glonium</taxon>
    </lineage>
</organism>
<dbReference type="CDD" id="cd19165">
    <property type="entry name" value="HemeO"/>
    <property type="match status" value="1"/>
</dbReference>
<feature type="transmembrane region" description="Helical" evidence="5">
    <location>
        <begin position="318"/>
        <end position="338"/>
    </location>
</feature>
<dbReference type="Pfam" id="PF01126">
    <property type="entry name" value="Heme_oxygenase"/>
    <property type="match status" value="1"/>
</dbReference>
<accession>A0A8E2JWH5</accession>
<keyword evidence="3" id="KW-0408">Iron</keyword>
<evidence type="ECO:0000256" key="1">
    <source>
        <dbReference type="ARBA" id="ARBA00022617"/>
    </source>
</evidence>
<keyword evidence="7" id="KW-1185">Reference proteome</keyword>
<evidence type="ECO:0000256" key="4">
    <source>
        <dbReference type="SAM" id="MobiDB-lite"/>
    </source>
</evidence>
<name>A0A8E2JWH5_9PEZI</name>
<dbReference type="GO" id="GO:0004392">
    <property type="term" value="F:heme oxygenase (decyclizing) activity"/>
    <property type="evidence" value="ECO:0007669"/>
    <property type="project" value="InterPro"/>
</dbReference>
<dbReference type="GO" id="GO:0046872">
    <property type="term" value="F:metal ion binding"/>
    <property type="evidence" value="ECO:0007669"/>
    <property type="project" value="UniProtKB-KW"/>
</dbReference>
<dbReference type="Gene3D" id="1.20.910.10">
    <property type="entry name" value="Heme oxygenase-like"/>
    <property type="match status" value="1"/>
</dbReference>
<gene>
    <name evidence="6" type="ORF">AOQ84DRAFT_386591</name>
</gene>
<dbReference type="SUPFAM" id="SSF48613">
    <property type="entry name" value="Heme oxygenase-like"/>
    <property type="match status" value="1"/>
</dbReference>
<dbReference type="GO" id="GO:0006788">
    <property type="term" value="P:heme oxidation"/>
    <property type="evidence" value="ECO:0007669"/>
    <property type="project" value="InterPro"/>
</dbReference>
<evidence type="ECO:0000256" key="3">
    <source>
        <dbReference type="ARBA" id="ARBA00023004"/>
    </source>
</evidence>
<dbReference type="Proteomes" id="UP000250140">
    <property type="component" value="Unassembled WGS sequence"/>
</dbReference>
<feature type="region of interest" description="Disordered" evidence="4">
    <location>
        <begin position="287"/>
        <end position="308"/>
    </location>
</feature>
<feature type="compositionally biased region" description="Basic and acidic residues" evidence="4">
    <location>
        <begin position="289"/>
        <end position="304"/>
    </location>
</feature>
<dbReference type="InterPro" id="IPR002051">
    <property type="entry name" value="Haem_Oase"/>
</dbReference>
<evidence type="ECO:0000256" key="5">
    <source>
        <dbReference type="SAM" id="Phobius"/>
    </source>
</evidence>
<keyword evidence="1" id="KW-0349">Heme</keyword>
<keyword evidence="5" id="KW-0812">Transmembrane</keyword>
<dbReference type="EMBL" id="KV748991">
    <property type="protein sequence ID" value="OCL11762.1"/>
    <property type="molecule type" value="Genomic_DNA"/>
</dbReference>
<proteinExistence type="predicted"/>
<evidence type="ECO:0000313" key="7">
    <source>
        <dbReference type="Proteomes" id="UP000250140"/>
    </source>
</evidence>
<dbReference type="AlphaFoldDB" id="A0A8E2JWH5"/>
<keyword evidence="5" id="KW-0472">Membrane</keyword>
<dbReference type="OrthoDB" id="652091at2759"/>
<sequence>MAKDPVPPSSLPGEINIASRSLHTQLNRLITSRLPLGLPPHTSSPTLYTTGLLHFAHIYLTFESLWQDLLPPPSHTTSPSSPLLSFLLVDPWDADPGNTNAPTSPQMLEFLRNLRPKGLSRSGRLRRDLKALTGLSETDLSVQLSQFPGAKVQEYCAHIRKAVAQKPHVLVAYAWCYYMAVFSGGRWIRSELMKAGEGFWQGGGKKVGDDVPLGEAGLSFFSFPGTEDGEDIKAEFKERLAAAEGLFTAQEREEVVAEAAEIFKYSASLVRELDELLATSQEELAAAEAAEKDKERTEERERAAVRPRRRPRTWLRRPGIIGMVVALSCVAWLAVYHMGVQIMP</sequence>
<dbReference type="InterPro" id="IPR016053">
    <property type="entry name" value="Haem_Oase-like"/>
</dbReference>
<evidence type="ECO:0000256" key="2">
    <source>
        <dbReference type="ARBA" id="ARBA00022723"/>
    </source>
</evidence>
<feature type="transmembrane region" description="Helical" evidence="5">
    <location>
        <begin position="170"/>
        <end position="188"/>
    </location>
</feature>
<reference evidence="6 7" key="1">
    <citation type="journal article" date="2016" name="Nat. Commun.">
        <title>Ectomycorrhizal ecology is imprinted in the genome of the dominant symbiotic fungus Cenococcum geophilum.</title>
        <authorList>
            <consortium name="DOE Joint Genome Institute"/>
            <person name="Peter M."/>
            <person name="Kohler A."/>
            <person name="Ohm R.A."/>
            <person name="Kuo A."/>
            <person name="Krutzmann J."/>
            <person name="Morin E."/>
            <person name="Arend M."/>
            <person name="Barry K.W."/>
            <person name="Binder M."/>
            <person name="Choi C."/>
            <person name="Clum A."/>
            <person name="Copeland A."/>
            <person name="Grisel N."/>
            <person name="Haridas S."/>
            <person name="Kipfer T."/>
            <person name="LaButti K."/>
            <person name="Lindquist E."/>
            <person name="Lipzen A."/>
            <person name="Maire R."/>
            <person name="Meier B."/>
            <person name="Mihaltcheva S."/>
            <person name="Molinier V."/>
            <person name="Murat C."/>
            <person name="Poggeler S."/>
            <person name="Quandt C.A."/>
            <person name="Sperisen C."/>
            <person name="Tritt A."/>
            <person name="Tisserant E."/>
            <person name="Crous P.W."/>
            <person name="Henrissat B."/>
            <person name="Nehls U."/>
            <person name="Egli S."/>
            <person name="Spatafora J.W."/>
            <person name="Grigoriev I.V."/>
            <person name="Martin F.M."/>
        </authorList>
    </citation>
    <scope>NUCLEOTIDE SEQUENCE [LARGE SCALE GENOMIC DNA]</scope>
    <source>
        <strain evidence="6 7">CBS 207.34</strain>
    </source>
</reference>
<keyword evidence="5" id="KW-1133">Transmembrane helix</keyword>
<evidence type="ECO:0000313" key="6">
    <source>
        <dbReference type="EMBL" id="OCL11762.1"/>
    </source>
</evidence>
<dbReference type="PANTHER" id="PTHR10720">
    <property type="entry name" value="HEME OXYGENASE"/>
    <property type="match status" value="1"/>
</dbReference>
<keyword evidence="2" id="KW-0479">Metal-binding</keyword>